<comment type="similarity">
    <text evidence="1">Belongs to the LysR transcriptional regulatory family.</text>
</comment>
<dbReference type="Gene3D" id="3.40.190.10">
    <property type="entry name" value="Periplasmic binding protein-like II"/>
    <property type="match status" value="2"/>
</dbReference>
<evidence type="ECO:0000256" key="4">
    <source>
        <dbReference type="ARBA" id="ARBA00023163"/>
    </source>
</evidence>
<evidence type="ECO:0000313" key="7">
    <source>
        <dbReference type="Proteomes" id="UP001597097"/>
    </source>
</evidence>
<dbReference type="PROSITE" id="PS50931">
    <property type="entry name" value="HTH_LYSR"/>
    <property type="match status" value="1"/>
</dbReference>
<dbReference type="InterPro" id="IPR000847">
    <property type="entry name" value="LysR_HTH_N"/>
</dbReference>
<dbReference type="SUPFAM" id="SSF46785">
    <property type="entry name" value="Winged helix' DNA-binding domain"/>
    <property type="match status" value="1"/>
</dbReference>
<sequence length="301" mass="32765">MMELRDIEIFLTLAELLHFGRTAERLRITPSRVNQAIKKQERRIGAPLFDRTSRTVRLTPLGERLQRDLSAGYRQITAGIEAAAETVHGLSGTLTLGTMGPHTQIISGALDLFQTRYPGARLQHREIQPPAPLDLLRSAEVDVAVLWLPVREPDLVVGPVTHTSPVLLMVAATHPYAKRDSICLEDLGDHCAQVSPRSIPASMEAAIVPHHTPAGRPIPRGVKVSTWQEVLSAVSSGQAVAGVVAEMARFYPWPSLAFVPIRDAPPSEWILAWRAAAETPLIRAFAQTVADHGPVVLTAGT</sequence>
<comment type="caution">
    <text evidence="6">The sequence shown here is derived from an EMBL/GenBank/DDBJ whole genome shotgun (WGS) entry which is preliminary data.</text>
</comment>
<dbReference type="CDD" id="cd08414">
    <property type="entry name" value="PBP2_LTTR_aromatics_like"/>
    <property type="match status" value="1"/>
</dbReference>
<dbReference type="Proteomes" id="UP001597097">
    <property type="component" value="Unassembled WGS sequence"/>
</dbReference>
<evidence type="ECO:0000313" key="6">
    <source>
        <dbReference type="EMBL" id="MFD1546611.1"/>
    </source>
</evidence>
<organism evidence="6 7">
    <name type="scientific">Nonomuraea guangzhouensis</name>
    <dbReference type="NCBI Taxonomy" id="1291555"/>
    <lineage>
        <taxon>Bacteria</taxon>
        <taxon>Bacillati</taxon>
        <taxon>Actinomycetota</taxon>
        <taxon>Actinomycetes</taxon>
        <taxon>Streptosporangiales</taxon>
        <taxon>Streptosporangiaceae</taxon>
        <taxon>Nonomuraea</taxon>
    </lineage>
</organism>
<dbReference type="RefSeq" id="WP_246650393.1">
    <property type="nucleotide sequence ID" value="NZ_JAHKRM010000002.1"/>
</dbReference>
<feature type="domain" description="HTH lysR-type" evidence="5">
    <location>
        <begin position="2"/>
        <end position="59"/>
    </location>
</feature>
<dbReference type="InterPro" id="IPR036388">
    <property type="entry name" value="WH-like_DNA-bd_sf"/>
</dbReference>
<dbReference type="Pfam" id="PF03466">
    <property type="entry name" value="LysR_substrate"/>
    <property type="match status" value="1"/>
</dbReference>
<dbReference type="SUPFAM" id="SSF53850">
    <property type="entry name" value="Periplasmic binding protein-like II"/>
    <property type="match status" value="1"/>
</dbReference>
<evidence type="ECO:0000259" key="5">
    <source>
        <dbReference type="PROSITE" id="PS50931"/>
    </source>
</evidence>
<keyword evidence="4" id="KW-0804">Transcription</keyword>
<dbReference type="EMBL" id="JBHUCM010000067">
    <property type="protein sequence ID" value="MFD1546611.1"/>
    <property type="molecule type" value="Genomic_DNA"/>
</dbReference>
<dbReference type="PANTHER" id="PTHR30346">
    <property type="entry name" value="TRANSCRIPTIONAL DUAL REGULATOR HCAR-RELATED"/>
    <property type="match status" value="1"/>
</dbReference>
<dbReference type="InterPro" id="IPR036390">
    <property type="entry name" value="WH_DNA-bd_sf"/>
</dbReference>
<dbReference type="Gene3D" id="1.10.10.10">
    <property type="entry name" value="Winged helix-like DNA-binding domain superfamily/Winged helix DNA-binding domain"/>
    <property type="match status" value="1"/>
</dbReference>
<keyword evidence="2" id="KW-0805">Transcription regulation</keyword>
<gene>
    <name evidence="6" type="ORF">ACFSJ0_56910</name>
</gene>
<protein>
    <submittedName>
        <fullName evidence="6">LysR family transcriptional regulator</fullName>
    </submittedName>
</protein>
<evidence type="ECO:0000256" key="2">
    <source>
        <dbReference type="ARBA" id="ARBA00023015"/>
    </source>
</evidence>
<proteinExistence type="inferred from homology"/>
<keyword evidence="7" id="KW-1185">Reference proteome</keyword>
<reference evidence="7" key="1">
    <citation type="journal article" date="2019" name="Int. J. Syst. Evol. Microbiol.">
        <title>The Global Catalogue of Microorganisms (GCM) 10K type strain sequencing project: providing services to taxonomists for standard genome sequencing and annotation.</title>
        <authorList>
            <consortium name="The Broad Institute Genomics Platform"/>
            <consortium name="The Broad Institute Genome Sequencing Center for Infectious Disease"/>
            <person name="Wu L."/>
            <person name="Ma J."/>
        </authorList>
    </citation>
    <scope>NUCLEOTIDE SEQUENCE [LARGE SCALE GENOMIC DNA]</scope>
    <source>
        <strain evidence="7">CGMCC 1.15399</strain>
    </source>
</reference>
<name>A0ABW4GWA9_9ACTN</name>
<dbReference type="PANTHER" id="PTHR30346:SF0">
    <property type="entry name" value="HCA OPERON TRANSCRIPTIONAL ACTIVATOR HCAR"/>
    <property type="match status" value="1"/>
</dbReference>
<dbReference type="Pfam" id="PF00126">
    <property type="entry name" value="HTH_1"/>
    <property type="match status" value="1"/>
</dbReference>
<evidence type="ECO:0000256" key="3">
    <source>
        <dbReference type="ARBA" id="ARBA00023125"/>
    </source>
</evidence>
<evidence type="ECO:0000256" key="1">
    <source>
        <dbReference type="ARBA" id="ARBA00009437"/>
    </source>
</evidence>
<dbReference type="InterPro" id="IPR005119">
    <property type="entry name" value="LysR_subst-bd"/>
</dbReference>
<keyword evidence="3" id="KW-0238">DNA-binding</keyword>
<accession>A0ABW4GWA9</accession>